<organism evidence="1 2">
    <name type="scientific">Lojkania enalia</name>
    <dbReference type="NCBI Taxonomy" id="147567"/>
    <lineage>
        <taxon>Eukaryota</taxon>
        <taxon>Fungi</taxon>
        <taxon>Dikarya</taxon>
        <taxon>Ascomycota</taxon>
        <taxon>Pezizomycotina</taxon>
        <taxon>Dothideomycetes</taxon>
        <taxon>Pleosporomycetidae</taxon>
        <taxon>Pleosporales</taxon>
        <taxon>Pleosporales incertae sedis</taxon>
        <taxon>Lojkania</taxon>
    </lineage>
</organism>
<protein>
    <submittedName>
        <fullName evidence="1">Uncharacterized protein</fullName>
    </submittedName>
</protein>
<reference evidence="2" key="1">
    <citation type="journal article" date="2020" name="Stud. Mycol.">
        <title>101 Dothideomycetes genomes: A test case for predicting lifestyles and emergence of pathogens.</title>
        <authorList>
            <person name="Haridas S."/>
            <person name="Albert R."/>
            <person name="Binder M."/>
            <person name="Bloem J."/>
            <person name="LaButti K."/>
            <person name="Salamov A."/>
            <person name="Andreopoulos B."/>
            <person name="Baker S."/>
            <person name="Barry K."/>
            <person name="Bills G."/>
            <person name="Bluhm B."/>
            <person name="Cannon C."/>
            <person name="Castanera R."/>
            <person name="Culley D."/>
            <person name="Daum C."/>
            <person name="Ezra D."/>
            <person name="Gonzalez J."/>
            <person name="Henrissat B."/>
            <person name="Kuo A."/>
            <person name="Liang C."/>
            <person name="Lipzen A."/>
            <person name="Lutzoni F."/>
            <person name="Magnuson J."/>
            <person name="Mondo S."/>
            <person name="Nolan M."/>
            <person name="Ohm R."/>
            <person name="Pangilinan J."/>
            <person name="Park H.-J."/>
            <person name="Ramirez L."/>
            <person name="Alfaro M."/>
            <person name="Sun H."/>
            <person name="Tritt A."/>
            <person name="Yoshinaga Y."/>
            <person name="Zwiers L.-H."/>
            <person name="Turgeon B."/>
            <person name="Goodwin S."/>
            <person name="Spatafora J."/>
            <person name="Crous P."/>
            <person name="Grigoriev I."/>
        </authorList>
    </citation>
    <scope>NUCLEOTIDE SEQUENCE [LARGE SCALE GENOMIC DNA]</scope>
    <source>
        <strain evidence="2">CBS 304.66</strain>
    </source>
</reference>
<name>A0A9P4N449_9PLEO</name>
<gene>
    <name evidence="1" type="ORF">CC78DRAFT_535595</name>
</gene>
<dbReference type="AlphaFoldDB" id="A0A9P4N449"/>
<keyword evidence="2" id="KW-1185">Reference proteome</keyword>
<dbReference type="Proteomes" id="UP000800093">
    <property type="component" value="Unassembled WGS sequence"/>
</dbReference>
<sequence length="70" mass="7955">MRRRLDIHWGPVRAAAVDLASTLHLGYAWALRVVVGVDCSRRRSMRVGGVLFPTAHYSLLVAHFSERRIQ</sequence>
<comment type="caution">
    <text evidence="1">The sequence shown here is derived from an EMBL/GenBank/DDBJ whole genome shotgun (WGS) entry which is preliminary data.</text>
</comment>
<accession>A0A9P4N449</accession>
<dbReference type="EMBL" id="ML986656">
    <property type="protein sequence ID" value="KAF2261494.1"/>
    <property type="molecule type" value="Genomic_DNA"/>
</dbReference>
<proteinExistence type="predicted"/>
<evidence type="ECO:0000313" key="1">
    <source>
        <dbReference type="EMBL" id="KAF2261494.1"/>
    </source>
</evidence>
<evidence type="ECO:0000313" key="2">
    <source>
        <dbReference type="Proteomes" id="UP000800093"/>
    </source>
</evidence>